<feature type="domain" description="FERM" evidence="2">
    <location>
        <begin position="1"/>
        <end position="52"/>
    </location>
</feature>
<proteinExistence type="predicted"/>
<dbReference type="PANTHER" id="PTHR22903:SF4">
    <property type="entry name" value="PLECKSTRIN HOMOLOGY DOMAIN-CONTAINING FAMILY H MEMBER 1"/>
    <property type="match status" value="1"/>
</dbReference>
<keyword evidence="1" id="KW-0677">Repeat</keyword>
<dbReference type="PROSITE" id="PS50057">
    <property type="entry name" value="FERM_3"/>
    <property type="match status" value="1"/>
</dbReference>
<feature type="non-terminal residue" evidence="3">
    <location>
        <position position="1"/>
    </location>
</feature>
<evidence type="ECO:0000259" key="2">
    <source>
        <dbReference type="PROSITE" id="PS50057"/>
    </source>
</evidence>
<accession>A0ABD0P922</accession>
<dbReference type="AlphaFoldDB" id="A0ABD0P922"/>
<evidence type="ECO:0000313" key="4">
    <source>
        <dbReference type="Proteomes" id="UP001529510"/>
    </source>
</evidence>
<dbReference type="EMBL" id="JAMKFB020000017">
    <property type="protein sequence ID" value="KAL0170390.1"/>
    <property type="molecule type" value="Genomic_DNA"/>
</dbReference>
<keyword evidence="4" id="KW-1185">Reference proteome</keyword>
<protein>
    <recommendedName>
        <fullName evidence="2">FERM domain-containing protein</fullName>
    </recommendedName>
</protein>
<gene>
    <name evidence="3" type="ORF">M9458_034986</name>
</gene>
<organism evidence="3 4">
    <name type="scientific">Cirrhinus mrigala</name>
    <name type="common">Mrigala</name>
    <dbReference type="NCBI Taxonomy" id="683832"/>
    <lineage>
        <taxon>Eukaryota</taxon>
        <taxon>Metazoa</taxon>
        <taxon>Chordata</taxon>
        <taxon>Craniata</taxon>
        <taxon>Vertebrata</taxon>
        <taxon>Euteleostomi</taxon>
        <taxon>Actinopterygii</taxon>
        <taxon>Neopterygii</taxon>
        <taxon>Teleostei</taxon>
        <taxon>Ostariophysi</taxon>
        <taxon>Cypriniformes</taxon>
        <taxon>Cyprinidae</taxon>
        <taxon>Labeoninae</taxon>
        <taxon>Labeonini</taxon>
        <taxon>Cirrhinus</taxon>
    </lineage>
</organism>
<comment type="caution">
    <text evidence="3">The sequence shown here is derived from an EMBL/GenBank/DDBJ whole genome shotgun (WGS) entry which is preliminary data.</text>
</comment>
<feature type="non-terminal residue" evidence="3">
    <location>
        <position position="52"/>
    </location>
</feature>
<dbReference type="PANTHER" id="PTHR22903">
    <property type="entry name" value="PLEKHH PROTEIN"/>
    <property type="match status" value="1"/>
</dbReference>
<dbReference type="InterPro" id="IPR000299">
    <property type="entry name" value="FERM_domain"/>
</dbReference>
<evidence type="ECO:0000256" key="1">
    <source>
        <dbReference type="ARBA" id="ARBA00022737"/>
    </source>
</evidence>
<dbReference type="Gene3D" id="3.10.20.90">
    <property type="entry name" value="Phosphatidylinositol 3-kinase Catalytic Subunit, Chain A, domain 1"/>
    <property type="match status" value="1"/>
</dbReference>
<name>A0ABD0P922_CIRMR</name>
<evidence type="ECO:0000313" key="3">
    <source>
        <dbReference type="EMBL" id="KAL0170390.1"/>
    </source>
</evidence>
<reference evidence="3 4" key="1">
    <citation type="submission" date="2024-05" db="EMBL/GenBank/DDBJ databases">
        <title>Genome sequencing and assembly of Indian major carp, Cirrhinus mrigala (Hamilton, 1822).</title>
        <authorList>
            <person name="Mohindra V."/>
            <person name="Chowdhury L.M."/>
            <person name="Lal K."/>
            <person name="Jena J.K."/>
        </authorList>
    </citation>
    <scope>NUCLEOTIDE SEQUENCE [LARGE SCALE GENOMIC DNA]</scope>
    <source>
        <strain evidence="3">CM1030</strain>
        <tissue evidence="3">Blood</tissue>
    </source>
</reference>
<sequence>VVGFDGSTTVEEFLNTVNQRAGMRKPQISGFALFTDDPSGKDLEHCLQPSNK</sequence>
<dbReference type="Proteomes" id="UP001529510">
    <property type="component" value="Unassembled WGS sequence"/>
</dbReference>